<accession>A0A0E4GBB0</accession>
<evidence type="ECO:0000313" key="1">
    <source>
        <dbReference type="EMBL" id="CFX86211.1"/>
    </source>
</evidence>
<dbReference type="InterPro" id="IPR014441">
    <property type="entry name" value="UCP006425_b-propeller"/>
</dbReference>
<protein>
    <submittedName>
        <fullName evidence="1">Uncharacterized</fullName>
    </submittedName>
</protein>
<proteinExistence type="predicted"/>
<organism evidence="1 2">
    <name type="scientific">Syntrophomonas zehnderi OL-4</name>
    <dbReference type="NCBI Taxonomy" id="690567"/>
    <lineage>
        <taxon>Bacteria</taxon>
        <taxon>Bacillati</taxon>
        <taxon>Bacillota</taxon>
        <taxon>Clostridia</taxon>
        <taxon>Eubacteriales</taxon>
        <taxon>Syntrophomonadaceae</taxon>
        <taxon>Syntrophomonas</taxon>
    </lineage>
</organism>
<sequence length="654" mass="73183">MNSGTKRKYFRLAVFSLVILLGLGGVAYGFTAKPGTSANTNASQDLPLVGSLENLISLLKEAENRGLYRYGMKEATLDGVAQATDESKQITDYSQTNTQVQGVDEGDLIKTDGRYIYQVNDGCVQIISAVPAAKMRVVNTIKFSDANFTPADLYLDGDKLIVIGNSYQNIPADDYYRIQSSPQIRPPYPPHNYSLCRAVVYNIKDKNNITQIRRLELEGNYLSSRKVGSAFYLLSNCHINYYALEHGQAATPLCRDTVKDERLIAQDIKTIRYFPGCIYPNYLVVGSIDLKLPQQAADIKTYLGSGETVYASAQNLYVAVSDYNYRPHPNPRLENKIIAPRTSQTKVYKFGWHGSKLVYAGEGQVAGTVLNQFSMDEHRGYFRIATTSEDHANDSSISRNNVYILDKNLQPVGQIENIAPGERIYATRFMGNRAYMVTFKNVDPFFVLDLKDPAQPKILGKLKIPGYSDYLHPYDENHIIGFGKDTVEASGFNGQSMAYYQGMKIAIFDVTDVSKPVEMSKVIIGDRGTDSELLRNHKALLFSQEKNMLAFPVTVMTIDKSQIHPGQNIPAYGSFTFQGAYIYNVDLQNGLQFKGKISHLKADDYQKAGHYWNDPAKSIARIMYIGNTVYTLSPDMIKANQMDTLREIKALPLK</sequence>
<dbReference type="AlphaFoldDB" id="A0A0E4GBB0"/>
<dbReference type="EMBL" id="CGIH01000032">
    <property type="protein sequence ID" value="CFX86211.1"/>
    <property type="molecule type" value="Genomic_DNA"/>
</dbReference>
<name>A0A0E4GBB0_9FIRM</name>
<dbReference type="PIRSF" id="PIRSF006425">
    <property type="entry name" value="UCP006425_WD40"/>
    <property type="match status" value="1"/>
</dbReference>
<gene>
    <name evidence="1" type="ORF">2057</name>
</gene>
<dbReference type="OrthoDB" id="9778998at2"/>
<reference evidence="1 2" key="1">
    <citation type="submission" date="2015-03" db="EMBL/GenBank/DDBJ databases">
        <authorList>
            <person name="Murphy D."/>
        </authorList>
    </citation>
    <scope>NUCLEOTIDE SEQUENCE [LARGE SCALE GENOMIC DNA]</scope>
    <source>
        <strain evidence="1 2">OL-4</strain>
    </source>
</reference>
<dbReference type="Proteomes" id="UP000045545">
    <property type="component" value="Unassembled WGS sequence"/>
</dbReference>
<dbReference type="InterPro" id="IPR019198">
    <property type="entry name" value="Beta_propeller_containing"/>
</dbReference>
<keyword evidence="2" id="KW-1185">Reference proteome</keyword>
<dbReference type="Pfam" id="PF09826">
    <property type="entry name" value="Beta_propel"/>
    <property type="match status" value="1"/>
</dbReference>
<evidence type="ECO:0000313" key="2">
    <source>
        <dbReference type="Proteomes" id="UP000045545"/>
    </source>
</evidence>